<evidence type="ECO:0000313" key="6">
    <source>
        <dbReference type="EMBL" id="CAG5128851.1"/>
    </source>
</evidence>
<keyword evidence="2" id="KW-0963">Cytoplasm</keyword>
<keyword evidence="4" id="KW-0802">TPR repeat</keyword>
<evidence type="ECO:0000256" key="4">
    <source>
        <dbReference type="ARBA" id="ARBA00022803"/>
    </source>
</evidence>
<name>A0A8S3ZQY8_9EUPU</name>
<dbReference type="GO" id="GO:0005739">
    <property type="term" value="C:mitochondrion"/>
    <property type="evidence" value="ECO:0007669"/>
    <property type="project" value="TreeGrafter"/>
</dbReference>
<feature type="region of interest" description="Disordered" evidence="5">
    <location>
        <begin position="81"/>
        <end position="120"/>
    </location>
</feature>
<dbReference type="PANTHER" id="PTHR45984:SF2">
    <property type="entry name" value="MITOCHONDRIAL IMPORT RECEPTOR SUBUNIT TOM34"/>
    <property type="match status" value="1"/>
</dbReference>
<dbReference type="GO" id="GO:0005829">
    <property type="term" value="C:cytosol"/>
    <property type="evidence" value="ECO:0007669"/>
    <property type="project" value="TreeGrafter"/>
</dbReference>
<evidence type="ECO:0000256" key="2">
    <source>
        <dbReference type="ARBA" id="ARBA00022490"/>
    </source>
</evidence>
<reference evidence="6" key="1">
    <citation type="submission" date="2021-04" db="EMBL/GenBank/DDBJ databases">
        <authorList>
            <consortium name="Molecular Ecology Group"/>
        </authorList>
    </citation>
    <scope>NUCLEOTIDE SEQUENCE</scope>
</reference>
<evidence type="ECO:0000256" key="5">
    <source>
        <dbReference type="SAM" id="MobiDB-lite"/>
    </source>
</evidence>
<comment type="caution">
    <text evidence="6">The sequence shown here is derived from an EMBL/GenBank/DDBJ whole genome shotgun (WGS) entry which is preliminary data.</text>
</comment>
<sequence>MRLKAQLQVKMHIEGQTTKRYGLPLSHLEYSFRETCTSVKELEKTVATWRCLQGKFPDLKVFAEKRLEALSPESCVLNKERPILRPDDPEKRCKHTNMQGKDANIPAKATAPKDQDDDVE</sequence>
<protein>
    <submittedName>
        <fullName evidence="6">Uncharacterized protein</fullName>
    </submittedName>
</protein>
<feature type="compositionally biased region" description="Basic and acidic residues" evidence="5">
    <location>
        <begin position="81"/>
        <end position="91"/>
    </location>
</feature>
<comment type="subcellular location">
    <subcellularLocation>
        <location evidence="1">Cytoplasm</location>
    </subcellularLocation>
</comment>
<dbReference type="InterPro" id="IPR051982">
    <property type="entry name" value="CiliaryAsmbly_MitoImport"/>
</dbReference>
<evidence type="ECO:0000313" key="7">
    <source>
        <dbReference type="Proteomes" id="UP000678393"/>
    </source>
</evidence>
<dbReference type="OrthoDB" id="2942533at2759"/>
<proteinExistence type="predicted"/>
<dbReference type="PANTHER" id="PTHR45984">
    <property type="entry name" value="RNA (RNA) POLYMERASE II ASSOCIATED PROTEIN HOMOLOG"/>
    <property type="match status" value="1"/>
</dbReference>
<dbReference type="EMBL" id="CAJHNH020003240">
    <property type="protein sequence ID" value="CAG5128851.1"/>
    <property type="molecule type" value="Genomic_DNA"/>
</dbReference>
<gene>
    <name evidence="6" type="ORF">CUNI_LOCUS14409</name>
</gene>
<dbReference type="AlphaFoldDB" id="A0A8S3ZQY8"/>
<keyword evidence="3" id="KW-0677">Repeat</keyword>
<evidence type="ECO:0000256" key="3">
    <source>
        <dbReference type="ARBA" id="ARBA00022737"/>
    </source>
</evidence>
<organism evidence="6 7">
    <name type="scientific">Candidula unifasciata</name>
    <dbReference type="NCBI Taxonomy" id="100452"/>
    <lineage>
        <taxon>Eukaryota</taxon>
        <taxon>Metazoa</taxon>
        <taxon>Spiralia</taxon>
        <taxon>Lophotrochozoa</taxon>
        <taxon>Mollusca</taxon>
        <taxon>Gastropoda</taxon>
        <taxon>Heterobranchia</taxon>
        <taxon>Euthyneura</taxon>
        <taxon>Panpulmonata</taxon>
        <taxon>Eupulmonata</taxon>
        <taxon>Stylommatophora</taxon>
        <taxon>Helicina</taxon>
        <taxon>Helicoidea</taxon>
        <taxon>Geomitridae</taxon>
        <taxon>Candidula</taxon>
    </lineage>
</organism>
<evidence type="ECO:0000256" key="1">
    <source>
        <dbReference type="ARBA" id="ARBA00004496"/>
    </source>
</evidence>
<dbReference type="Proteomes" id="UP000678393">
    <property type="component" value="Unassembled WGS sequence"/>
</dbReference>
<keyword evidence="7" id="KW-1185">Reference proteome</keyword>
<dbReference type="GO" id="GO:0006626">
    <property type="term" value="P:protein targeting to mitochondrion"/>
    <property type="evidence" value="ECO:0007669"/>
    <property type="project" value="TreeGrafter"/>
</dbReference>
<dbReference type="GO" id="GO:0031072">
    <property type="term" value="F:heat shock protein binding"/>
    <property type="evidence" value="ECO:0007669"/>
    <property type="project" value="TreeGrafter"/>
</dbReference>
<accession>A0A8S3ZQY8</accession>
<feature type="non-terminal residue" evidence="6">
    <location>
        <position position="1"/>
    </location>
</feature>